<organism evidence="1 2">
    <name type="scientific">Rhododendron molle</name>
    <name type="common">Chinese azalea</name>
    <name type="synonym">Azalea mollis</name>
    <dbReference type="NCBI Taxonomy" id="49168"/>
    <lineage>
        <taxon>Eukaryota</taxon>
        <taxon>Viridiplantae</taxon>
        <taxon>Streptophyta</taxon>
        <taxon>Embryophyta</taxon>
        <taxon>Tracheophyta</taxon>
        <taxon>Spermatophyta</taxon>
        <taxon>Magnoliopsida</taxon>
        <taxon>eudicotyledons</taxon>
        <taxon>Gunneridae</taxon>
        <taxon>Pentapetalae</taxon>
        <taxon>asterids</taxon>
        <taxon>Ericales</taxon>
        <taxon>Ericaceae</taxon>
        <taxon>Ericoideae</taxon>
        <taxon>Rhodoreae</taxon>
        <taxon>Rhododendron</taxon>
    </lineage>
</organism>
<evidence type="ECO:0000313" key="1">
    <source>
        <dbReference type="EMBL" id="KAI8561502.1"/>
    </source>
</evidence>
<accession>A0ACC0P747</accession>
<evidence type="ECO:0000313" key="2">
    <source>
        <dbReference type="Proteomes" id="UP001062846"/>
    </source>
</evidence>
<keyword evidence="2" id="KW-1185">Reference proteome</keyword>
<name>A0ACC0P747_RHOML</name>
<comment type="caution">
    <text evidence="1">The sequence shown here is derived from an EMBL/GenBank/DDBJ whole genome shotgun (WGS) entry which is preliminary data.</text>
</comment>
<dbReference type="EMBL" id="CM046391">
    <property type="protein sequence ID" value="KAI8561502.1"/>
    <property type="molecule type" value="Genomic_DNA"/>
</dbReference>
<proteinExistence type="predicted"/>
<dbReference type="Proteomes" id="UP001062846">
    <property type="component" value="Chromosome 4"/>
</dbReference>
<reference evidence="1" key="1">
    <citation type="submission" date="2022-02" db="EMBL/GenBank/DDBJ databases">
        <title>Plant Genome Project.</title>
        <authorList>
            <person name="Zhang R.-G."/>
        </authorList>
    </citation>
    <scope>NUCLEOTIDE SEQUENCE</scope>
    <source>
        <strain evidence="1">AT1</strain>
    </source>
</reference>
<sequence length="533" mass="56556">MGKWTRGAVNNVIRRSGGRDRGLVYWKELTEFCFGRAANGEKLERKGVEEEEGEGYWKDLKELWYGRAKNVEKPEKKAIKEEEGKTKEGEGKKTEDGKEGENGEEGKKGEGEGGEGKNGGGEGKKTEVEGGAGKNGEGEGKKTEGEGGEEKKGEGEGKKTEGEGGEGKKTEGEGKKTEGEGKKTEGEGGEGKKAEGEGKKTEGEGGEGKKAEEEGKKTEDGKEGGEKGGEGPVIPVRALLAFVSDVMVIGAAADTLLKVMGGASWVDKKGFDQASSDFKKSLLGIDSRETNDTTRSVSAMVESLTRGVAELKQEVADANWKLDKLLPPDSPRPPRLETSARVPPASESPESEPPAVLAINSRIGSENDDGGSGEVYRVVGSGEARTTTLGPSLDSEWRFPGGGLRRWDEGDSNDFKTVPPICQPKQNRLNPPLASILKSPPLVRSPVPTLATIVGDSQVATTRAVVDVVLGEGEELALLDVAGFGVGKSSILNEDGGGGVTEGVRWTERGGRRGGEREFYLFISNSTVIRYLE</sequence>
<protein>
    <submittedName>
        <fullName evidence="1">Uncharacterized protein</fullName>
    </submittedName>
</protein>
<gene>
    <name evidence="1" type="ORF">RHMOL_Rhmol04G0345000</name>
</gene>